<dbReference type="AlphaFoldDB" id="A0A2Z7ABP1"/>
<evidence type="ECO:0000313" key="2">
    <source>
        <dbReference type="EMBL" id="KZV16375.1"/>
    </source>
</evidence>
<proteinExistence type="predicted"/>
<name>A0A2Z7ABP1_9LAMI</name>
<dbReference type="Proteomes" id="UP000250235">
    <property type="component" value="Unassembled WGS sequence"/>
</dbReference>
<organism evidence="2 3">
    <name type="scientific">Dorcoceras hygrometricum</name>
    <dbReference type="NCBI Taxonomy" id="472368"/>
    <lineage>
        <taxon>Eukaryota</taxon>
        <taxon>Viridiplantae</taxon>
        <taxon>Streptophyta</taxon>
        <taxon>Embryophyta</taxon>
        <taxon>Tracheophyta</taxon>
        <taxon>Spermatophyta</taxon>
        <taxon>Magnoliopsida</taxon>
        <taxon>eudicotyledons</taxon>
        <taxon>Gunneridae</taxon>
        <taxon>Pentapetalae</taxon>
        <taxon>asterids</taxon>
        <taxon>lamiids</taxon>
        <taxon>Lamiales</taxon>
        <taxon>Gesneriaceae</taxon>
        <taxon>Didymocarpoideae</taxon>
        <taxon>Trichosporeae</taxon>
        <taxon>Loxocarpinae</taxon>
        <taxon>Dorcoceras</taxon>
    </lineage>
</organism>
<keyword evidence="3" id="KW-1185">Reference proteome</keyword>
<sequence>MANDTEEVFDFSNSEFTRDDLVTTLIDMVKEYKKLSQSFEEVKDEKESCANKAELVSSSEMQAALSKLATDNDELRNRSGLGNGSSDGNAAEKSCTPQLHRTKLQTMNFVRSSTGQPVEVKYDEVLRSRIGDDGNTELSLSPLFVRRPRVSGVFLRSFKTPTELSPLSNRYLFLYNLNLQSFPFRSTVGYLSVTWFARP</sequence>
<evidence type="ECO:0000313" key="3">
    <source>
        <dbReference type="Proteomes" id="UP000250235"/>
    </source>
</evidence>
<feature type="region of interest" description="Disordered" evidence="1">
    <location>
        <begin position="69"/>
        <end position="95"/>
    </location>
</feature>
<dbReference type="EMBL" id="KV019073">
    <property type="protein sequence ID" value="KZV16375.1"/>
    <property type="molecule type" value="Genomic_DNA"/>
</dbReference>
<protein>
    <submittedName>
        <fullName evidence="2">Uncharacterized protein</fullName>
    </submittedName>
</protein>
<gene>
    <name evidence="2" type="ORF">F511_11510</name>
</gene>
<accession>A0A2Z7ABP1</accession>
<evidence type="ECO:0000256" key="1">
    <source>
        <dbReference type="SAM" id="MobiDB-lite"/>
    </source>
</evidence>
<reference evidence="2 3" key="1">
    <citation type="journal article" date="2015" name="Proc. Natl. Acad. Sci. U.S.A.">
        <title>The resurrection genome of Boea hygrometrica: A blueprint for survival of dehydration.</title>
        <authorList>
            <person name="Xiao L."/>
            <person name="Yang G."/>
            <person name="Zhang L."/>
            <person name="Yang X."/>
            <person name="Zhao S."/>
            <person name="Ji Z."/>
            <person name="Zhou Q."/>
            <person name="Hu M."/>
            <person name="Wang Y."/>
            <person name="Chen M."/>
            <person name="Xu Y."/>
            <person name="Jin H."/>
            <person name="Xiao X."/>
            <person name="Hu G."/>
            <person name="Bao F."/>
            <person name="Hu Y."/>
            <person name="Wan P."/>
            <person name="Li L."/>
            <person name="Deng X."/>
            <person name="Kuang T."/>
            <person name="Xiang C."/>
            <person name="Zhu J.K."/>
            <person name="Oliver M.J."/>
            <person name="He Y."/>
        </authorList>
    </citation>
    <scope>NUCLEOTIDE SEQUENCE [LARGE SCALE GENOMIC DNA]</scope>
    <source>
        <strain evidence="3">cv. XS01</strain>
    </source>
</reference>